<dbReference type="GO" id="GO:0009279">
    <property type="term" value="C:cell outer membrane"/>
    <property type="evidence" value="ECO:0007669"/>
    <property type="project" value="UniProtKB-SubCell"/>
</dbReference>
<dbReference type="InterPro" id="IPR011662">
    <property type="entry name" value="Secretin/TonB_short_N"/>
</dbReference>
<dbReference type="GO" id="GO:0015891">
    <property type="term" value="P:siderophore transport"/>
    <property type="evidence" value="ECO:0007669"/>
    <property type="project" value="InterPro"/>
</dbReference>
<dbReference type="PANTHER" id="PTHR32552">
    <property type="entry name" value="FERRICHROME IRON RECEPTOR-RELATED"/>
    <property type="match status" value="1"/>
</dbReference>
<keyword evidence="10 15" id="KW-0798">TonB box</keyword>
<dbReference type="Gene3D" id="3.55.50.30">
    <property type="match status" value="1"/>
</dbReference>
<dbReference type="PATRIC" id="fig|760154.4.peg.2002"/>
<dbReference type="SMART" id="SM00965">
    <property type="entry name" value="STN"/>
    <property type="match status" value="1"/>
</dbReference>
<protein>
    <submittedName>
        <fullName evidence="18">TonB-dependent siderophore receptor</fullName>
    </submittedName>
</protein>
<dbReference type="InterPro" id="IPR036942">
    <property type="entry name" value="Beta-barrel_TonB_sf"/>
</dbReference>
<comment type="similarity">
    <text evidence="2 14 15">Belongs to the TonB-dependent receptor family.</text>
</comment>
<dbReference type="Pfam" id="PF07715">
    <property type="entry name" value="Plug"/>
    <property type="match status" value="1"/>
</dbReference>
<evidence type="ECO:0000256" key="7">
    <source>
        <dbReference type="ARBA" id="ARBA00022729"/>
    </source>
</evidence>
<dbReference type="CDD" id="cd01347">
    <property type="entry name" value="ligand_gated_channel"/>
    <property type="match status" value="1"/>
</dbReference>
<evidence type="ECO:0000256" key="2">
    <source>
        <dbReference type="ARBA" id="ARBA00009810"/>
    </source>
</evidence>
<dbReference type="PROSITE" id="PS52016">
    <property type="entry name" value="TONB_DEPENDENT_REC_3"/>
    <property type="match status" value="1"/>
</dbReference>
<keyword evidence="4 14" id="KW-1134">Transmembrane beta strand</keyword>
<dbReference type="HOGENOM" id="CLU_008287_9_3_7"/>
<evidence type="ECO:0000256" key="5">
    <source>
        <dbReference type="ARBA" id="ARBA00022496"/>
    </source>
</evidence>
<dbReference type="InterPro" id="IPR039426">
    <property type="entry name" value="TonB-dep_rcpt-like"/>
</dbReference>
<keyword evidence="9" id="KW-0406">Ion transport</keyword>
<evidence type="ECO:0000256" key="6">
    <source>
        <dbReference type="ARBA" id="ARBA00022692"/>
    </source>
</evidence>
<dbReference type="Gene3D" id="2.170.130.10">
    <property type="entry name" value="TonB-dependent receptor, plug domain"/>
    <property type="match status" value="1"/>
</dbReference>
<dbReference type="Gene3D" id="2.40.170.20">
    <property type="entry name" value="TonB-dependent receptor, beta-barrel domain"/>
    <property type="match status" value="1"/>
</dbReference>
<keyword evidence="5" id="KW-0410">Iron transport</keyword>
<keyword evidence="6 14" id="KW-0812">Transmembrane</keyword>
<evidence type="ECO:0000256" key="4">
    <source>
        <dbReference type="ARBA" id="ARBA00022452"/>
    </source>
</evidence>
<keyword evidence="11 14" id="KW-0472">Membrane</keyword>
<evidence type="ECO:0000313" key="19">
    <source>
        <dbReference type="Proteomes" id="UP000006176"/>
    </source>
</evidence>
<proteinExistence type="inferred from homology"/>
<dbReference type="GO" id="GO:0038023">
    <property type="term" value="F:signaling receptor activity"/>
    <property type="evidence" value="ECO:0007669"/>
    <property type="project" value="InterPro"/>
</dbReference>
<comment type="subcellular location">
    <subcellularLocation>
        <location evidence="1 14">Cell outer membrane</location>
        <topology evidence="1 14">Multi-pass membrane protein</topology>
    </subcellularLocation>
</comment>
<dbReference type="SUPFAM" id="SSF56935">
    <property type="entry name" value="Porins"/>
    <property type="match status" value="1"/>
</dbReference>
<dbReference type="NCBIfam" id="NF007447">
    <property type="entry name" value="PRK10003.1"/>
    <property type="match status" value="1"/>
</dbReference>
<dbReference type="RefSeq" id="WP_014770159.1">
    <property type="nucleotide sequence ID" value="NC_018002.1"/>
</dbReference>
<evidence type="ECO:0000256" key="8">
    <source>
        <dbReference type="ARBA" id="ARBA00023004"/>
    </source>
</evidence>
<dbReference type="InterPro" id="IPR037066">
    <property type="entry name" value="Plug_dom_sf"/>
</dbReference>
<keyword evidence="12 18" id="KW-0675">Receptor</keyword>
<keyword evidence="7 16" id="KW-0732">Signal</keyword>
<dbReference type="Pfam" id="PF00593">
    <property type="entry name" value="TonB_dep_Rec_b-barrel"/>
    <property type="match status" value="1"/>
</dbReference>
<dbReference type="NCBIfam" id="TIGR01783">
    <property type="entry name" value="TonB-siderophor"/>
    <property type="match status" value="1"/>
</dbReference>
<accession>I3XZB0</accession>
<feature type="domain" description="Secretin/TonB short N-terminal" evidence="17">
    <location>
        <begin position="46"/>
        <end position="96"/>
    </location>
</feature>
<evidence type="ECO:0000256" key="15">
    <source>
        <dbReference type="RuleBase" id="RU003357"/>
    </source>
</evidence>
<name>I3XZB0_SULBS</name>
<evidence type="ECO:0000256" key="9">
    <source>
        <dbReference type="ARBA" id="ARBA00023065"/>
    </source>
</evidence>
<dbReference type="PANTHER" id="PTHR32552:SF74">
    <property type="entry name" value="HYDROXAMATE SIDEROPHORE RECEPTOR FHUE"/>
    <property type="match status" value="1"/>
</dbReference>
<dbReference type="EMBL" id="CP003333">
    <property type="protein sequence ID" value="AFL69284.1"/>
    <property type="molecule type" value="Genomic_DNA"/>
</dbReference>
<feature type="signal peptide" evidence="16">
    <location>
        <begin position="1"/>
        <end position="25"/>
    </location>
</feature>
<evidence type="ECO:0000256" key="11">
    <source>
        <dbReference type="ARBA" id="ARBA00023136"/>
    </source>
</evidence>
<dbReference type="FunFam" id="2.170.130.10:FF:000010">
    <property type="entry name" value="Ferripyoverdine receptor"/>
    <property type="match status" value="1"/>
</dbReference>
<dbReference type="AlphaFoldDB" id="I3XZB0"/>
<dbReference type="KEGG" id="sba:Sulba_2005"/>
<keyword evidence="3 14" id="KW-0813">Transport</keyword>
<sequence length="783" mass="85824">MTLAQKALATVSLALVFNTSLLAQAYTIQNKTLKEALEIIASQSKLSYAGDSALLDSKKANNISNIEGLEKALEQLLKGTGLEAVVKDNTIIIIESNDVSMLNAIAISASQDATTEGTSSYTTKSTHTATRMNLSIKETPQSVVVVTQQQIEDQKLETITDAIKNITGVSTKTFDSERQSYAARGFDITNYQIDGVPTTWEAGWSGGETSQDLAMYDRVEVIRGANGLISGAGNPSAAINMVRKHATSNEFKGSIEGDVGRWDRYGTTVDMQSPVNEDKTIRARVVGKYQESDSFIDFYENKRNLLYGVVDVDVTDDTLFSAGFSYQENEPTASMWGGLPSWYSDGSKTNLSRSSTTAPKWSAWESEAQTYFSSLEHYFANNIKLYGAYSHSKNTADAKLFYMFGQLDKTTGLGLSGSAGWYDVTREQDNVDIYTSIPFELGGLAHELVAGMMYNEQTLTSYARAGSGLAAIGNFYAWDGSYAEPTWGNSILATKGKTKQLGGYTAGKLSLTDHLKLIAGTRISNWETDVYSYGTTYSYEHTNVMTPYAGVVYDLDANHAVYASYTEIFQPQNYRNKSGGYLDPIEGKNYETGIKGEYFDGKLNATLSVFRIEQDNVAQPDGINMVPGSSDQAYYGASGTVSKGYEIDVNGEISEGWRVSLGWSQFEAKDADGVNVNTTHPRKIAKIYSTYTLGKFTLGGGVNWESETYTAATNPVTGVSEKISQSAYTLVNLMGRYKESKDLTFQVNVNNLFDKKYYSNVGFYNQVSYGEPLNVIASVKYSF</sequence>
<dbReference type="Proteomes" id="UP000006176">
    <property type="component" value="Chromosome"/>
</dbReference>
<keyword evidence="13 14" id="KW-0998">Cell outer membrane</keyword>
<dbReference type="InterPro" id="IPR010105">
    <property type="entry name" value="TonB_sidphr_rcpt"/>
</dbReference>
<evidence type="ECO:0000259" key="17">
    <source>
        <dbReference type="SMART" id="SM00965"/>
    </source>
</evidence>
<evidence type="ECO:0000256" key="1">
    <source>
        <dbReference type="ARBA" id="ARBA00004571"/>
    </source>
</evidence>
<evidence type="ECO:0000256" key="12">
    <source>
        <dbReference type="ARBA" id="ARBA00023170"/>
    </source>
</evidence>
<evidence type="ECO:0000256" key="3">
    <source>
        <dbReference type="ARBA" id="ARBA00022448"/>
    </source>
</evidence>
<feature type="chain" id="PRO_5003682211" evidence="16">
    <location>
        <begin position="26"/>
        <end position="783"/>
    </location>
</feature>
<dbReference type="InterPro" id="IPR000531">
    <property type="entry name" value="Beta-barrel_TonB"/>
</dbReference>
<evidence type="ECO:0000256" key="10">
    <source>
        <dbReference type="ARBA" id="ARBA00023077"/>
    </source>
</evidence>
<dbReference type="OrthoDB" id="174652at2"/>
<dbReference type="Pfam" id="PF07660">
    <property type="entry name" value="STN"/>
    <property type="match status" value="1"/>
</dbReference>
<keyword evidence="8" id="KW-0408">Iron</keyword>
<organism evidence="18 19">
    <name type="scientific">Sulfurospirillum barnesii (strain ATCC 700032 / DSM 10660 / SES-3)</name>
    <dbReference type="NCBI Taxonomy" id="760154"/>
    <lineage>
        <taxon>Bacteria</taxon>
        <taxon>Pseudomonadati</taxon>
        <taxon>Campylobacterota</taxon>
        <taxon>Epsilonproteobacteria</taxon>
        <taxon>Campylobacterales</taxon>
        <taxon>Sulfurospirillaceae</taxon>
        <taxon>Sulfurospirillum</taxon>
    </lineage>
</organism>
<evidence type="ECO:0000256" key="14">
    <source>
        <dbReference type="PROSITE-ProRule" id="PRU01360"/>
    </source>
</evidence>
<gene>
    <name evidence="18" type="ordered locus">Sulba_2005</name>
</gene>
<dbReference type="STRING" id="760154.Sulba_2005"/>
<reference evidence="18 19" key="1">
    <citation type="submission" date="2012-06" db="EMBL/GenBank/DDBJ databases">
        <title>Complete sequence of Sulfurospirillum barnesii SES-3.</title>
        <authorList>
            <consortium name="US DOE Joint Genome Institute"/>
            <person name="Lucas S."/>
            <person name="Han J."/>
            <person name="Lapidus A."/>
            <person name="Cheng J.-F."/>
            <person name="Goodwin L."/>
            <person name="Pitluck S."/>
            <person name="Peters L."/>
            <person name="Ovchinnikova G."/>
            <person name="Lu M."/>
            <person name="Detter J.C."/>
            <person name="Han C."/>
            <person name="Tapia R."/>
            <person name="Land M."/>
            <person name="Hauser L."/>
            <person name="Kyrpides N."/>
            <person name="Ivanova N."/>
            <person name="Pagani I."/>
            <person name="Stolz J."/>
            <person name="Arkin A."/>
            <person name="Dehal P."/>
            <person name="Oremland R."/>
            <person name="Saltikov C."/>
            <person name="Basu P."/>
            <person name="Hollibaugh J."/>
            <person name="Newman D."/>
            <person name="Stolyar S."/>
            <person name="Hazen T."/>
            <person name="Woyke T."/>
        </authorList>
    </citation>
    <scope>NUCLEOTIDE SEQUENCE [LARGE SCALE GENOMIC DNA]</scope>
    <source>
        <strain evidence="19">ATCC 700032 / DSM 10660 / SES-3</strain>
    </source>
</reference>
<dbReference type="GO" id="GO:0015344">
    <property type="term" value="F:siderophore uptake transmembrane transporter activity"/>
    <property type="evidence" value="ECO:0007669"/>
    <property type="project" value="TreeGrafter"/>
</dbReference>
<dbReference type="eggNOG" id="COG4773">
    <property type="taxonomic scope" value="Bacteria"/>
</dbReference>
<evidence type="ECO:0000313" key="18">
    <source>
        <dbReference type="EMBL" id="AFL69284.1"/>
    </source>
</evidence>
<evidence type="ECO:0000256" key="13">
    <source>
        <dbReference type="ARBA" id="ARBA00023237"/>
    </source>
</evidence>
<dbReference type="InterPro" id="IPR012910">
    <property type="entry name" value="Plug_dom"/>
</dbReference>
<keyword evidence="19" id="KW-1185">Reference proteome</keyword>
<evidence type="ECO:0000256" key="16">
    <source>
        <dbReference type="SAM" id="SignalP"/>
    </source>
</evidence>